<evidence type="ECO:0000259" key="14">
    <source>
        <dbReference type="PROSITE" id="PS50109"/>
    </source>
</evidence>
<dbReference type="GO" id="GO:0000155">
    <property type="term" value="F:phosphorelay sensor kinase activity"/>
    <property type="evidence" value="ECO:0007669"/>
    <property type="project" value="InterPro"/>
</dbReference>
<dbReference type="SUPFAM" id="SSF52172">
    <property type="entry name" value="CheY-like"/>
    <property type="match status" value="1"/>
</dbReference>
<dbReference type="InterPro" id="IPR011123">
    <property type="entry name" value="Y_Y_Y"/>
</dbReference>
<comment type="caution">
    <text evidence="17">The sequence shown here is derived from an EMBL/GenBank/DDBJ whole genome shotgun (WGS) entry which is preliminary data.</text>
</comment>
<dbReference type="SUPFAM" id="SSF46689">
    <property type="entry name" value="Homeodomain-like"/>
    <property type="match status" value="1"/>
</dbReference>
<dbReference type="Pfam" id="PF00512">
    <property type="entry name" value="HisKA"/>
    <property type="match status" value="1"/>
</dbReference>
<dbReference type="Gene3D" id="1.10.10.60">
    <property type="entry name" value="Homeodomain-like"/>
    <property type="match status" value="1"/>
</dbReference>
<evidence type="ECO:0000256" key="3">
    <source>
        <dbReference type="ARBA" id="ARBA00022553"/>
    </source>
</evidence>
<dbReference type="GO" id="GO:0003700">
    <property type="term" value="F:DNA-binding transcription factor activity"/>
    <property type="evidence" value="ECO:0007669"/>
    <property type="project" value="InterPro"/>
</dbReference>
<keyword evidence="5" id="KW-0547">Nucleotide-binding</keyword>
<evidence type="ECO:0000313" key="19">
    <source>
        <dbReference type="Proteomes" id="UP000651837"/>
    </source>
</evidence>
<keyword evidence="9" id="KW-0805">Transcription regulation</keyword>
<dbReference type="SUPFAM" id="SSF55874">
    <property type="entry name" value="ATPase domain of HSP90 chaperone/DNA topoisomerase II/histidine kinase"/>
    <property type="match status" value="1"/>
</dbReference>
<feature type="domain" description="Histidine kinase" evidence="14">
    <location>
        <begin position="837"/>
        <end position="1060"/>
    </location>
</feature>
<dbReference type="Pfam" id="PF07495">
    <property type="entry name" value="Y_Y_Y"/>
    <property type="match status" value="1"/>
</dbReference>
<dbReference type="EMBL" id="JACWLN010000003">
    <property type="protein sequence ID" value="MBD1260875.1"/>
    <property type="molecule type" value="Genomic_DNA"/>
</dbReference>
<dbReference type="GO" id="GO:0005524">
    <property type="term" value="F:ATP binding"/>
    <property type="evidence" value="ECO:0007669"/>
    <property type="project" value="UniProtKB-KW"/>
</dbReference>
<dbReference type="CDD" id="cd17574">
    <property type="entry name" value="REC_OmpR"/>
    <property type="match status" value="1"/>
</dbReference>
<dbReference type="SMART" id="SM00388">
    <property type="entry name" value="HisKA"/>
    <property type="match status" value="1"/>
</dbReference>
<protein>
    <recommendedName>
        <fullName evidence="2">histidine kinase</fullName>
        <ecNumber evidence="2">2.7.13.3</ecNumber>
    </recommendedName>
</protein>
<keyword evidence="3 12" id="KW-0597">Phosphoprotein</keyword>
<dbReference type="PROSITE" id="PS01124">
    <property type="entry name" value="HTH_ARAC_FAMILY_2"/>
    <property type="match status" value="1"/>
</dbReference>
<dbReference type="InterPro" id="IPR003661">
    <property type="entry name" value="HisK_dim/P_dom"/>
</dbReference>
<feature type="domain" description="HTH araC/xylS-type" evidence="13">
    <location>
        <begin position="1245"/>
        <end position="1343"/>
    </location>
</feature>
<dbReference type="PROSITE" id="PS50110">
    <property type="entry name" value="RESPONSE_REGULATORY"/>
    <property type="match status" value="1"/>
</dbReference>
<dbReference type="SMART" id="SM00387">
    <property type="entry name" value="HATPase_c"/>
    <property type="match status" value="1"/>
</dbReference>
<evidence type="ECO:0000256" key="9">
    <source>
        <dbReference type="ARBA" id="ARBA00023015"/>
    </source>
</evidence>
<dbReference type="Pfam" id="PF12833">
    <property type="entry name" value="HTH_18"/>
    <property type="match status" value="1"/>
</dbReference>
<organism evidence="17 18">
    <name type="scientific">Maribacter polysiphoniae</name>
    <dbReference type="NCBI Taxonomy" id="429344"/>
    <lineage>
        <taxon>Bacteria</taxon>
        <taxon>Pseudomonadati</taxon>
        <taxon>Bacteroidota</taxon>
        <taxon>Flavobacteriia</taxon>
        <taxon>Flavobacteriales</taxon>
        <taxon>Flavobacteriaceae</taxon>
        <taxon>Maribacter</taxon>
    </lineage>
</organism>
<dbReference type="FunFam" id="3.30.565.10:FF:000037">
    <property type="entry name" value="Hybrid sensor histidine kinase/response regulator"/>
    <property type="match status" value="1"/>
</dbReference>
<dbReference type="Gene3D" id="1.10.287.130">
    <property type="match status" value="1"/>
</dbReference>
<dbReference type="InterPro" id="IPR004358">
    <property type="entry name" value="Sig_transdc_His_kin-like_C"/>
</dbReference>
<dbReference type="InterPro" id="IPR015943">
    <property type="entry name" value="WD40/YVTN_repeat-like_dom_sf"/>
</dbReference>
<gene>
    <name evidence="16" type="ORF">HZY62_09780</name>
    <name evidence="17" type="ORF">LX92_01573</name>
</gene>
<evidence type="ECO:0000256" key="2">
    <source>
        <dbReference type="ARBA" id="ARBA00012438"/>
    </source>
</evidence>
<evidence type="ECO:0000256" key="6">
    <source>
        <dbReference type="ARBA" id="ARBA00022777"/>
    </source>
</evidence>
<proteinExistence type="predicted"/>
<dbReference type="SMART" id="SM00448">
    <property type="entry name" value="REC"/>
    <property type="match status" value="1"/>
</dbReference>
<evidence type="ECO:0000256" key="8">
    <source>
        <dbReference type="ARBA" id="ARBA00023012"/>
    </source>
</evidence>
<dbReference type="InterPro" id="IPR036097">
    <property type="entry name" value="HisK_dim/P_sf"/>
</dbReference>
<evidence type="ECO:0000256" key="1">
    <source>
        <dbReference type="ARBA" id="ARBA00000085"/>
    </source>
</evidence>
<dbReference type="Gene3D" id="3.30.565.10">
    <property type="entry name" value="Histidine kinase-like ATPase, C-terminal domain"/>
    <property type="match status" value="1"/>
</dbReference>
<comment type="catalytic activity">
    <reaction evidence="1">
        <text>ATP + protein L-histidine = ADP + protein N-phospho-L-histidine.</text>
        <dbReference type="EC" id="2.7.13.3"/>
    </reaction>
</comment>
<dbReference type="InterPro" id="IPR013783">
    <property type="entry name" value="Ig-like_fold"/>
</dbReference>
<dbReference type="InterPro" id="IPR018060">
    <property type="entry name" value="HTH_AraC"/>
</dbReference>
<evidence type="ECO:0000256" key="11">
    <source>
        <dbReference type="ARBA" id="ARBA00023163"/>
    </source>
</evidence>
<sequence length="1343" mass="152558">MEVILILNPILRFFWHRLWIPLTVVALMTFHTTQSQNVSETGLPYIQNYSPDEYGAFIQNWGAVQDSLGIIYFANGDGILSFNGASWKLLELPGLVSPNAIVSTKKGTVFLGGIDEIGYLDSDEIGQLSYVSLLSILPEKFHDFNRIRSIYSVADDVFFSSEKYIFKWDGIKFKIWENSGDPLLFLARNTIFKRIHGEGLTAYNKGGFELVSQGAMFANIKIRAVLPYKKNSYVIATNNQLYIYDGTRFERFETNVPEFFNDNVISCGIALNPNTFAFGSFKKGVLILDDKGLKKVMLSKKGIFQSNMVINLFQDRSGLLWASLNSGIAKIEYPSPFSFYNELNNTPGLVMGFQRYNDKLYVGTGEGLYVLKNDNKSQVNLLEPLGDMGMVFETLLHRNKMLVGSRGGLFEIDKKGNSKELLDLPNVSSLCASKIDSNRVFIGTSSGLTSLYLKNGSWAIEHMFEGINIQVSKIIEDIKGNLWLTINKNEAIRISFDDILETRNITNPIVRTFKVKDGVPDNIGRQYYIEDQLYIESANELYLFDPLSQKFVNDKKLLQKLGLDNIIAKVHSTDDNGNIWLIEYDGENRLEQLAAFAKKNGTYIVKALDEERIMDLRKNDMFPELEDSVIWYRGKKGVVIRHDLKQKLDKSILNSRAIITDIFWQNDSLLFGGYTTTITAQLPYKSNQLRFQYANPSFYDESKNKFQYILEGFDEDWSAWTDETKKDYTNIPAGDYSFKVRSKNIFNQVSTEDSYSFSILPPWYGTWWAYFMYAIGTIGIVALYSKWRSNELQKKNMALERTINKRTLEIRQKNELLNHQTEQLVELNEAKTRLYSNITHEFRTPLTVILGMADTLKSNFSHQNFENTDKPLEMIRRNGKNLLHLVNEMLDLAKVESGSMALNLVQTDAIPFVKYLSESFHSLAESKKINLTVYSEINALEMDIDVNKMASIISNLLSNAIKFTAANGKIIVHLNKIKTKDGEFFSLKVQDNGLGLAEDDMAHLFDRFYQVENESTEYQKGTGIGLSLAKEFVELMNGTIDVESTLGKGSTFTVLLPITHSAAKTTDAKITIEPPIKAPLSYQKEQIDFSKKSSELPLVLIIEDNDDVAHYLETCLKKNYQTIHARNGDAGIKMAMEHIPDIIVSDVMMPGKDGYQVCATLKADERTDHIPIILLTAKVTTEDRLTGLTHGADAYLAKPFIKEELFTRLDQLILVRKKLIGKLEKNGLASMLKDKVENPQTKFLKHVIKAIHKNLDNPDFGPSQLAKDMHLSESQIYRKLKAITDKSTAIFIRSVRLQKAKELIQTTQKTISEIAYETGFNDPSWFSRAFKDEFGFPPSDLSK</sequence>
<dbReference type="Proteomes" id="UP000651837">
    <property type="component" value="Unassembled WGS sequence"/>
</dbReference>
<evidence type="ECO:0000256" key="12">
    <source>
        <dbReference type="PROSITE-ProRule" id="PRU00169"/>
    </source>
</evidence>
<dbReference type="InterPro" id="IPR018062">
    <property type="entry name" value="HTH_AraC-typ_CS"/>
</dbReference>
<dbReference type="Gene3D" id="2.130.10.10">
    <property type="entry name" value="YVTN repeat-like/Quinoprotein amine dehydrogenase"/>
    <property type="match status" value="2"/>
</dbReference>
<dbReference type="EC" id="2.7.13.3" evidence="2"/>
<dbReference type="Gene3D" id="3.40.50.2300">
    <property type="match status" value="1"/>
</dbReference>
<evidence type="ECO:0000259" key="13">
    <source>
        <dbReference type="PROSITE" id="PS01124"/>
    </source>
</evidence>
<dbReference type="Pfam" id="PF02518">
    <property type="entry name" value="HATPase_c"/>
    <property type="match status" value="1"/>
</dbReference>
<feature type="modified residue" description="4-aspartylphosphate" evidence="12">
    <location>
        <position position="1146"/>
    </location>
</feature>
<keyword evidence="19" id="KW-1185">Reference proteome</keyword>
<dbReference type="InterPro" id="IPR011006">
    <property type="entry name" value="CheY-like_superfamily"/>
</dbReference>
<keyword evidence="6 17" id="KW-0418">Kinase</keyword>
<dbReference type="InterPro" id="IPR001789">
    <property type="entry name" value="Sig_transdc_resp-reg_receiver"/>
</dbReference>
<accession>A0A316E033</accession>
<reference evidence="17 18" key="1">
    <citation type="submission" date="2018-05" db="EMBL/GenBank/DDBJ databases">
        <title>Genomic Encyclopedia of Archaeal and Bacterial Type Strains, Phase II (KMG-II): from individual species to whole genera.</title>
        <authorList>
            <person name="Goeker M."/>
        </authorList>
    </citation>
    <scope>NUCLEOTIDE SEQUENCE [LARGE SCALE GENOMIC DNA]</scope>
    <source>
        <strain evidence="17 18">DSM 23514</strain>
    </source>
</reference>
<dbReference type="Gene3D" id="2.60.40.10">
    <property type="entry name" value="Immunoglobulins"/>
    <property type="match status" value="1"/>
</dbReference>
<dbReference type="SMART" id="SM00342">
    <property type="entry name" value="HTH_ARAC"/>
    <property type="match status" value="1"/>
</dbReference>
<dbReference type="PRINTS" id="PR00344">
    <property type="entry name" value="BCTRLSENSOR"/>
</dbReference>
<keyword evidence="10" id="KW-0238">DNA-binding</keyword>
<reference evidence="16 19" key="2">
    <citation type="submission" date="2020-07" db="EMBL/GenBank/DDBJ databases">
        <title>The draft genome sequence of Maribacter polysiphoniae KCTC 22021.</title>
        <authorList>
            <person name="Mu L."/>
        </authorList>
    </citation>
    <scope>NUCLEOTIDE SEQUENCE [LARGE SCALE GENOMIC DNA]</scope>
    <source>
        <strain evidence="16 19">KCTC 22021</strain>
    </source>
</reference>
<dbReference type="GO" id="GO:0043565">
    <property type="term" value="F:sequence-specific DNA binding"/>
    <property type="evidence" value="ECO:0007669"/>
    <property type="project" value="InterPro"/>
</dbReference>
<dbReference type="InterPro" id="IPR003594">
    <property type="entry name" value="HATPase_dom"/>
</dbReference>
<dbReference type="InterPro" id="IPR011047">
    <property type="entry name" value="Quinoprotein_ADH-like_sf"/>
</dbReference>
<dbReference type="PROSITE" id="PS00041">
    <property type="entry name" value="HTH_ARAC_FAMILY_1"/>
    <property type="match status" value="1"/>
</dbReference>
<evidence type="ECO:0000256" key="4">
    <source>
        <dbReference type="ARBA" id="ARBA00022679"/>
    </source>
</evidence>
<evidence type="ECO:0000256" key="7">
    <source>
        <dbReference type="ARBA" id="ARBA00022840"/>
    </source>
</evidence>
<keyword evidence="4" id="KW-0808">Transferase</keyword>
<dbReference type="Pfam" id="PF00072">
    <property type="entry name" value="Response_reg"/>
    <property type="match status" value="1"/>
</dbReference>
<evidence type="ECO:0000256" key="5">
    <source>
        <dbReference type="ARBA" id="ARBA00022741"/>
    </source>
</evidence>
<dbReference type="InterPro" id="IPR036890">
    <property type="entry name" value="HATPase_C_sf"/>
</dbReference>
<dbReference type="Proteomes" id="UP000245667">
    <property type="component" value="Unassembled WGS sequence"/>
</dbReference>
<dbReference type="PANTHER" id="PTHR43547:SF2">
    <property type="entry name" value="HYBRID SIGNAL TRANSDUCTION HISTIDINE KINASE C"/>
    <property type="match status" value="1"/>
</dbReference>
<evidence type="ECO:0000313" key="17">
    <source>
        <dbReference type="EMBL" id="PWK23987.1"/>
    </source>
</evidence>
<evidence type="ECO:0000313" key="16">
    <source>
        <dbReference type="EMBL" id="MBD1260875.1"/>
    </source>
</evidence>
<keyword evidence="8" id="KW-0902">Two-component regulatory system</keyword>
<evidence type="ECO:0000259" key="15">
    <source>
        <dbReference type="PROSITE" id="PS50110"/>
    </source>
</evidence>
<dbReference type="CDD" id="cd00082">
    <property type="entry name" value="HisKA"/>
    <property type="match status" value="1"/>
</dbReference>
<evidence type="ECO:0000256" key="10">
    <source>
        <dbReference type="ARBA" id="ARBA00023125"/>
    </source>
</evidence>
<keyword evidence="11" id="KW-0804">Transcription</keyword>
<keyword evidence="7" id="KW-0067">ATP-binding</keyword>
<feature type="domain" description="Response regulatory" evidence="15">
    <location>
        <begin position="1098"/>
        <end position="1213"/>
    </location>
</feature>
<dbReference type="SUPFAM" id="SSF47384">
    <property type="entry name" value="Homodimeric domain of signal transducing histidine kinase"/>
    <property type="match status" value="1"/>
</dbReference>
<dbReference type="PROSITE" id="PS50109">
    <property type="entry name" value="HIS_KIN"/>
    <property type="match status" value="1"/>
</dbReference>
<dbReference type="PANTHER" id="PTHR43547">
    <property type="entry name" value="TWO-COMPONENT HISTIDINE KINASE"/>
    <property type="match status" value="1"/>
</dbReference>
<dbReference type="SUPFAM" id="SSF50998">
    <property type="entry name" value="Quinoprotein alcohol dehydrogenase-like"/>
    <property type="match status" value="1"/>
</dbReference>
<dbReference type="EMBL" id="QGGQ01000003">
    <property type="protein sequence ID" value="PWK23987.1"/>
    <property type="molecule type" value="Genomic_DNA"/>
</dbReference>
<evidence type="ECO:0000313" key="18">
    <source>
        <dbReference type="Proteomes" id="UP000245667"/>
    </source>
</evidence>
<name>A0A316E033_9FLAO</name>
<dbReference type="InterPro" id="IPR005467">
    <property type="entry name" value="His_kinase_dom"/>
</dbReference>
<dbReference type="RefSeq" id="WP_170117810.1">
    <property type="nucleotide sequence ID" value="NZ_JACWLN010000003.1"/>
</dbReference>
<dbReference type="InterPro" id="IPR009057">
    <property type="entry name" value="Homeodomain-like_sf"/>
</dbReference>